<evidence type="ECO:0000256" key="4">
    <source>
        <dbReference type="ARBA" id="ARBA00023136"/>
    </source>
</evidence>
<reference evidence="8" key="1">
    <citation type="submission" date="2021-02" db="EMBL/GenBank/DDBJ databases">
        <authorList>
            <person name="Nowell W R."/>
        </authorList>
    </citation>
    <scope>NUCLEOTIDE SEQUENCE</scope>
</reference>
<comment type="subcellular location">
    <subcellularLocation>
        <location evidence="1">Membrane</location>
        <topology evidence="1">Multi-pass membrane protein</topology>
    </subcellularLocation>
</comment>
<dbReference type="GO" id="GO:0055088">
    <property type="term" value="P:lipid homeostasis"/>
    <property type="evidence" value="ECO:0007669"/>
    <property type="project" value="TreeGrafter"/>
</dbReference>
<evidence type="ECO:0000256" key="1">
    <source>
        <dbReference type="ARBA" id="ARBA00004141"/>
    </source>
</evidence>
<dbReference type="EMBL" id="CAJOBD010006526">
    <property type="protein sequence ID" value="CAF4063183.1"/>
    <property type="molecule type" value="Genomic_DNA"/>
</dbReference>
<comment type="caution">
    <text evidence="8">The sequence shown here is derived from an EMBL/GenBank/DDBJ whole genome shotgun (WGS) entry which is preliminary data.</text>
</comment>
<evidence type="ECO:0000256" key="2">
    <source>
        <dbReference type="ARBA" id="ARBA00022692"/>
    </source>
</evidence>
<sequence>MFVPNVSILYYRLSSVVYSYIDLGTNPSSDVPISLLIIISISFNSFIFFFLPSSITPLIKSYIVSTIHACVSVLAVCIFYLHSTVNLTQVNRILGGGLKGTNDEMITYSVCYSAGYFIYDIIIMLLFKSIRSSSALVHHVLLTAGTTSG</sequence>
<keyword evidence="3 6" id="KW-1133">Transmembrane helix</keyword>
<evidence type="ECO:0000313" key="8">
    <source>
        <dbReference type="EMBL" id="CAF4063183.1"/>
    </source>
</evidence>
<proteinExistence type="predicted"/>
<protein>
    <recommendedName>
        <fullName evidence="7">TLC domain-containing protein</fullName>
    </recommendedName>
</protein>
<dbReference type="PANTHER" id="PTHR13439">
    <property type="entry name" value="CT120 PROTEIN"/>
    <property type="match status" value="1"/>
</dbReference>
<dbReference type="InterPro" id="IPR050846">
    <property type="entry name" value="TLCD"/>
</dbReference>
<dbReference type="InterPro" id="IPR006634">
    <property type="entry name" value="TLC-dom"/>
</dbReference>
<dbReference type="Proteomes" id="UP000663836">
    <property type="component" value="Unassembled WGS sequence"/>
</dbReference>
<keyword evidence="2 5" id="KW-0812">Transmembrane</keyword>
<feature type="domain" description="TLC" evidence="7">
    <location>
        <begin position="54"/>
        <end position="149"/>
    </location>
</feature>
<evidence type="ECO:0000259" key="7">
    <source>
        <dbReference type="PROSITE" id="PS50922"/>
    </source>
</evidence>
<evidence type="ECO:0000256" key="6">
    <source>
        <dbReference type="SAM" id="Phobius"/>
    </source>
</evidence>
<evidence type="ECO:0000313" key="9">
    <source>
        <dbReference type="Proteomes" id="UP000663836"/>
    </source>
</evidence>
<feature type="transmembrane region" description="Helical" evidence="6">
    <location>
        <begin position="105"/>
        <end position="127"/>
    </location>
</feature>
<accession>A0A819SHM8</accession>
<dbReference type="GO" id="GO:0016020">
    <property type="term" value="C:membrane"/>
    <property type="evidence" value="ECO:0007669"/>
    <property type="project" value="UniProtKB-SubCell"/>
</dbReference>
<dbReference type="Pfam" id="PF03798">
    <property type="entry name" value="TRAM_LAG1_CLN8"/>
    <property type="match status" value="1"/>
</dbReference>
<dbReference type="AlphaFoldDB" id="A0A819SHM8"/>
<name>A0A819SHM8_9BILA</name>
<keyword evidence="4 5" id="KW-0472">Membrane</keyword>
<feature type="transmembrane region" description="Helical" evidence="6">
    <location>
        <begin position="33"/>
        <end position="51"/>
    </location>
</feature>
<evidence type="ECO:0000256" key="3">
    <source>
        <dbReference type="ARBA" id="ARBA00022989"/>
    </source>
</evidence>
<dbReference type="PROSITE" id="PS50922">
    <property type="entry name" value="TLC"/>
    <property type="match status" value="1"/>
</dbReference>
<feature type="transmembrane region" description="Helical" evidence="6">
    <location>
        <begin position="63"/>
        <end position="85"/>
    </location>
</feature>
<evidence type="ECO:0000256" key="5">
    <source>
        <dbReference type="PROSITE-ProRule" id="PRU00205"/>
    </source>
</evidence>
<dbReference type="GO" id="GO:0005783">
    <property type="term" value="C:endoplasmic reticulum"/>
    <property type="evidence" value="ECO:0007669"/>
    <property type="project" value="TreeGrafter"/>
</dbReference>
<organism evidence="8 9">
    <name type="scientific">Rotaria sordida</name>
    <dbReference type="NCBI Taxonomy" id="392033"/>
    <lineage>
        <taxon>Eukaryota</taxon>
        <taxon>Metazoa</taxon>
        <taxon>Spiralia</taxon>
        <taxon>Gnathifera</taxon>
        <taxon>Rotifera</taxon>
        <taxon>Eurotatoria</taxon>
        <taxon>Bdelloidea</taxon>
        <taxon>Philodinida</taxon>
        <taxon>Philodinidae</taxon>
        <taxon>Rotaria</taxon>
    </lineage>
</organism>
<dbReference type="PANTHER" id="PTHR13439:SF0">
    <property type="entry name" value="TOPOISOMERASE I DAMAGE AFFECTED PROTEIN 4"/>
    <property type="match status" value="1"/>
</dbReference>
<gene>
    <name evidence="8" type="ORF">JBS370_LOCUS29716</name>
</gene>